<proteinExistence type="predicted"/>
<dbReference type="InterPro" id="IPR046042">
    <property type="entry name" value="DUF6000"/>
</dbReference>
<dbReference type="Pfam" id="PF19463">
    <property type="entry name" value="DUF6000"/>
    <property type="match status" value="1"/>
</dbReference>
<dbReference type="KEGG" id="cpi:Cpin_4782"/>
<evidence type="ECO:0000313" key="1">
    <source>
        <dbReference type="EMBL" id="ACU62216.1"/>
    </source>
</evidence>
<evidence type="ECO:0000313" key="2">
    <source>
        <dbReference type="Proteomes" id="UP000002215"/>
    </source>
</evidence>
<dbReference type="RefSeq" id="WP_012792384.1">
    <property type="nucleotide sequence ID" value="NC_013132.1"/>
</dbReference>
<reference evidence="1 2" key="2">
    <citation type="journal article" date="2010" name="Stand. Genomic Sci.">
        <title>Complete genome sequence of Chitinophaga pinensis type strain (UQM 2034).</title>
        <authorList>
            <person name="Glavina Del Rio T."/>
            <person name="Abt B."/>
            <person name="Spring S."/>
            <person name="Lapidus A."/>
            <person name="Nolan M."/>
            <person name="Tice H."/>
            <person name="Copeland A."/>
            <person name="Cheng J.F."/>
            <person name="Chen F."/>
            <person name="Bruce D."/>
            <person name="Goodwin L."/>
            <person name="Pitluck S."/>
            <person name="Ivanova N."/>
            <person name="Mavromatis K."/>
            <person name="Mikhailova N."/>
            <person name="Pati A."/>
            <person name="Chen A."/>
            <person name="Palaniappan K."/>
            <person name="Land M."/>
            <person name="Hauser L."/>
            <person name="Chang Y.J."/>
            <person name="Jeffries C.D."/>
            <person name="Chain P."/>
            <person name="Saunders E."/>
            <person name="Detter J.C."/>
            <person name="Brettin T."/>
            <person name="Rohde M."/>
            <person name="Goker M."/>
            <person name="Bristow J."/>
            <person name="Eisen J.A."/>
            <person name="Markowitz V."/>
            <person name="Hugenholtz P."/>
            <person name="Kyrpides N.C."/>
            <person name="Klenk H.P."/>
            <person name="Lucas S."/>
        </authorList>
    </citation>
    <scope>NUCLEOTIDE SEQUENCE [LARGE SCALE GENOMIC DNA]</scope>
    <source>
        <strain evidence="2">ATCC 43595 / DSM 2588 / LMG 13176 / NBRC 15968 / NCIMB 11800 / UQM 2034</strain>
    </source>
</reference>
<sequence>MYTEQTLLRHLINFNLNESEEFRKLARLYCEGIDQSIIGEYFSGGWREKLLVSFCIALNKKSEYLKQLEVLLFSEINGKQIKGYILAIVLTASSDEAIKILNSYLDAYKEVSMELNWIYDALEWLGGNLSNEKGLGSSSKMKTAINILQ</sequence>
<organism evidence="1 2">
    <name type="scientific">Chitinophaga pinensis (strain ATCC 43595 / DSM 2588 / LMG 13176 / NBRC 15968 / NCIMB 11800 / UQM 2034)</name>
    <dbReference type="NCBI Taxonomy" id="485918"/>
    <lineage>
        <taxon>Bacteria</taxon>
        <taxon>Pseudomonadati</taxon>
        <taxon>Bacteroidota</taxon>
        <taxon>Chitinophagia</taxon>
        <taxon>Chitinophagales</taxon>
        <taxon>Chitinophagaceae</taxon>
        <taxon>Chitinophaga</taxon>
    </lineage>
</organism>
<dbReference type="Proteomes" id="UP000002215">
    <property type="component" value="Chromosome"/>
</dbReference>
<reference evidence="2" key="1">
    <citation type="submission" date="2009-08" db="EMBL/GenBank/DDBJ databases">
        <title>The complete genome of Chitinophaga pinensis DSM 2588.</title>
        <authorList>
            <consortium name="US DOE Joint Genome Institute (JGI-PGF)"/>
            <person name="Lucas S."/>
            <person name="Copeland A."/>
            <person name="Lapidus A."/>
            <person name="Glavina del Rio T."/>
            <person name="Dalin E."/>
            <person name="Tice H."/>
            <person name="Bruce D."/>
            <person name="Goodwin L."/>
            <person name="Pitluck S."/>
            <person name="Kyrpides N."/>
            <person name="Mavromatis K."/>
            <person name="Ivanova N."/>
            <person name="Mikhailova N."/>
            <person name="Sims D."/>
            <person name="Meinche L."/>
            <person name="Brettin T."/>
            <person name="Detter J.C."/>
            <person name="Han C."/>
            <person name="Larimer F."/>
            <person name="Land M."/>
            <person name="Hauser L."/>
            <person name="Markowitz V."/>
            <person name="Cheng J.-F."/>
            <person name="Hugenholtz P."/>
            <person name="Woyke T."/>
            <person name="Wu D."/>
            <person name="Spring S."/>
            <person name="Klenk H.-P."/>
            <person name="Eisen J.A."/>
        </authorList>
    </citation>
    <scope>NUCLEOTIDE SEQUENCE [LARGE SCALE GENOMIC DNA]</scope>
    <source>
        <strain evidence="2">ATCC 43595 / DSM 2588 / LMG 13176 / NBRC 15968 / NCIMB 11800 / UQM 2034</strain>
    </source>
</reference>
<gene>
    <name evidence="1" type="ordered locus">Cpin_4782</name>
</gene>
<dbReference type="AlphaFoldDB" id="A0A979G7J3"/>
<name>A0A979G7J3_CHIPD</name>
<dbReference type="EMBL" id="CP001699">
    <property type="protein sequence ID" value="ACU62216.1"/>
    <property type="molecule type" value="Genomic_DNA"/>
</dbReference>
<protein>
    <submittedName>
        <fullName evidence="1">Uncharacterized protein</fullName>
    </submittedName>
</protein>
<accession>A0A979G7J3</accession>